<reference evidence="8" key="1">
    <citation type="journal article" date="2023" name="PhytoFront">
        <title>Draft Genome Resources of Seven Strains of Tilletia horrida, Causal Agent of Kernel Smut of Rice.</title>
        <authorList>
            <person name="Khanal S."/>
            <person name="Antony Babu S."/>
            <person name="Zhou X.G."/>
        </authorList>
    </citation>
    <scope>NUCLEOTIDE SEQUENCE</scope>
    <source>
        <strain evidence="8">TX3</strain>
    </source>
</reference>
<dbReference type="Pfam" id="PF01061">
    <property type="entry name" value="ABC2_membrane"/>
    <property type="match status" value="1"/>
</dbReference>
<dbReference type="Proteomes" id="UP001176521">
    <property type="component" value="Unassembled WGS sequence"/>
</dbReference>
<gene>
    <name evidence="8" type="primary">SNQ2_6</name>
    <name evidence="8" type="ORF">OC842_005677</name>
</gene>
<keyword evidence="8" id="KW-0067">ATP-binding</keyword>
<feature type="transmembrane region" description="Helical" evidence="6">
    <location>
        <begin position="96"/>
        <end position="121"/>
    </location>
</feature>
<dbReference type="PANTHER" id="PTHR19241">
    <property type="entry name" value="ATP-BINDING CASSETTE TRANSPORTER"/>
    <property type="match status" value="1"/>
</dbReference>
<feature type="transmembrane region" description="Helical" evidence="6">
    <location>
        <begin position="286"/>
        <end position="307"/>
    </location>
</feature>
<feature type="domain" description="ABC-2 type transporter transmembrane" evidence="7">
    <location>
        <begin position="2"/>
        <end position="213"/>
    </location>
</feature>
<keyword evidence="4 6" id="KW-1133">Transmembrane helix</keyword>
<evidence type="ECO:0000259" key="7">
    <source>
        <dbReference type="Pfam" id="PF01061"/>
    </source>
</evidence>
<feature type="transmembrane region" description="Helical" evidence="6">
    <location>
        <begin position="55"/>
        <end position="76"/>
    </location>
</feature>
<keyword evidence="9" id="KW-1185">Reference proteome</keyword>
<evidence type="ECO:0000256" key="2">
    <source>
        <dbReference type="ARBA" id="ARBA00022448"/>
    </source>
</evidence>
<proteinExistence type="predicted"/>
<dbReference type="EMBL" id="JAPDMQ010000425">
    <property type="protein sequence ID" value="KAK0524949.1"/>
    <property type="molecule type" value="Genomic_DNA"/>
</dbReference>
<evidence type="ECO:0000313" key="8">
    <source>
        <dbReference type="EMBL" id="KAK0524949.1"/>
    </source>
</evidence>
<keyword evidence="8" id="KW-0547">Nucleotide-binding</keyword>
<dbReference type="GO" id="GO:0005524">
    <property type="term" value="F:ATP binding"/>
    <property type="evidence" value="ECO:0007669"/>
    <property type="project" value="UniProtKB-KW"/>
</dbReference>
<keyword evidence="2" id="KW-0813">Transport</keyword>
<feature type="transmembrane region" description="Helical" evidence="6">
    <location>
        <begin position="160"/>
        <end position="182"/>
    </location>
</feature>
<keyword evidence="3 6" id="KW-0812">Transmembrane</keyword>
<feature type="transmembrane region" description="Helical" evidence="6">
    <location>
        <begin position="26"/>
        <end position="43"/>
    </location>
</feature>
<evidence type="ECO:0000313" key="9">
    <source>
        <dbReference type="Proteomes" id="UP001176521"/>
    </source>
</evidence>
<dbReference type="InterPro" id="IPR013525">
    <property type="entry name" value="ABC2_TM"/>
</dbReference>
<protein>
    <submittedName>
        <fullName evidence="8">ATP-binding cassette transporter snq2</fullName>
    </submittedName>
</protein>
<dbReference type="AlphaFoldDB" id="A0AAN6G9F6"/>
<dbReference type="GO" id="GO:0016020">
    <property type="term" value="C:membrane"/>
    <property type="evidence" value="ECO:0007669"/>
    <property type="project" value="UniProtKB-SubCell"/>
</dbReference>
<dbReference type="GO" id="GO:0140359">
    <property type="term" value="F:ABC-type transporter activity"/>
    <property type="evidence" value="ECO:0007669"/>
    <property type="project" value="InterPro"/>
</dbReference>
<organism evidence="8 9">
    <name type="scientific">Tilletia horrida</name>
    <dbReference type="NCBI Taxonomy" id="155126"/>
    <lineage>
        <taxon>Eukaryota</taxon>
        <taxon>Fungi</taxon>
        <taxon>Dikarya</taxon>
        <taxon>Basidiomycota</taxon>
        <taxon>Ustilaginomycotina</taxon>
        <taxon>Exobasidiomycetes</taxon>
        <taxon>Tilletiales</taxon>
        <taxon>Tilletiaceae</taxon>
        <taxon>Tilletia</taxon>
    </lineage>
</organism>
<evidence type="ECO:0000256" key="3">
    <source>
        <dbReference type="ARBA" id="ARBA00022692"/>
    </source>
</evidence>
<keyword evidence="5 6" id="KW-0472">Membrane</keyword>
<evidence type="ECO:0000256" key="1">
    <source>
        <dbReference type="ARBA" id="ARBA00004141"/>
    </source>
</evidence>
<sequence>MTQLSLVLKRALISSWRQPDYQFTRLFQHAAIALITGLIFLQLDNSVASMQYRIFGIFMLTIVPALILAQTEPYYIMARGVYNREASSKMYSGTVFAMGQLASEIPFSIACAVVFFLLFYFPTHFQYASDRAGYFFAFTLLVELFSVTLAQAIAALSPSIYIAALLNPFLIIIFSLFCGVTIPKPNIPGYWRVWLYQLDPFTRLVGGLIVNELSGLPVQCKETEFTRFTPPSGQTCGDWAGPFVNSSGGYLSNPDAMDTCLYCPYKMGNDFLPSVGLSTGTRGRDIGIFVAYIGFNLVVLLTAAKYLKFANR</sequence>
<feature type="transmembrane region" description="Helical" evidence="6">
    <location>
        <begin position="133"/>
        <end position="154"/>
    </location>
</feature>
<comment type="subcellular location">
    <subcellularLocation>
        <location evidence="1">Membrane</location>
        <topology evidence="1">Multi-pass membrane protein</topology>
    </subcellularLocation>
</comment>
<evidence type="ECO:0000256" key="5">
    <source>
        <dbReference type="ARBA" id="ARBA00023136"/>
    </source>
</evidence>
<name>A0AAN6G9F6_9BASI</name>
<accession>A0AAN6G9F6</accession>
<comment type="caution">
    <text evidence="8">The sequence shown here is derived from an EMBL/GenBank/DDBJ whole genome shotgun (WGS) entry which is preliminary data.</text>
</comment>
<evidence type="ECO:0000256" key="6">
    <source>
        <dbReference type="SAM" id="Phobius"/>
    </source>
</evidence>
<evidence type="ECO:0000256" key="4">
    <source>
        <dbReference type="ARBA" id="ARBA00022989"/>
    </source>
</evidence>